<dbReference type="PaxDb" id="469381-Dpep_0379"/>
<reference evidence="1 2" key="1">
    <citation type="journal article" date="2010" name="Stand. Genomic Sci.">
        <title>Permanent draft genome sequence of Dethiosulfovibrio peptidovorans type strain (SEBR 4207).</title>
        <authorList>
            <person name="Labutti K."/>
            <person name="Mayilraj S."/>
            <person name="Clum A."/>
            <person name="Lucas S."/>
            <person name="Glavina Del Rio T."/>
            <person name="Nolan M."/>
            <person name="Tice H."/>
            <person name="Cheng J.F."/>
            <person name="Pitluck S."/>
            <person name="Liolios K."/>
            <person name="Ivanova N."/>
            <person name="Mavromatis K."/>
            <person name="Mikhailova N."/>
            <person name="Pati A."/>
            <person name="Goodwin L."/>
            <person name="Chen A."/>
            <person name="Palaniappan K."/>
            <person name="Land M."/>
            <person name="Hauser L."/>
            <person name="Chang Y.J."/>
            <person name="Jeffries C.D."/>
            <person name="Rohde M."/>
            <person name="Spring S."/>
            <person name="Goker M."/>
            <person name="Woyke T."/>
            <person name="Bristow J."/>
            <person name="Eisen J.A."/>
            <person name="Markowitz V."/>
            <person name="Hugenholtz P."/>
            <person name="Kyrpides N.C."/>
            <person name="Klenk H.P."/>
            <person name="Lapidus A."/>
        </authorList>
    </citation>
    <scope>NUCLEOTIDE SEQUENCE [LARGE SCALE GENOMIC DNA]</scope>
    <source>
        <strain evidence="1 2">DSM 11002</strain>
    </source>
</reference>
<dbReference type="AlphaFoldDB" id="D2Z3V5"/>
<gene>
    <name evidence="1" type="ORF">Dpep_0379</name>
</gene>
<proteinExistence type="predicted"/>
<organism evidence="1 2">
    <name type="scientific">Dethiosulfovibrio peptidovorans DSM 11002</name>
    <dbReference type="NCBI Taxonomy" id="469381"/>
    <lineage>
        <taxon>Bacteria</taxon>
        <taxon>Thermotogati</taxon>
        <taxon>Synergistota</taxon>
        <taxon>Synergistia</taxon>
        <taxon>Synergistales</taxon>
        <taxon>Dethiosulfovibrionaceae</taxon>
        <taxon>Dethiosulfovibrio</taxon>
    </lineage>
</organism>
<dbReference type="EMBL" id="ABTR02000001">
    <property type="protein sequence ID" value="EFC90411.1"/>
    <property type="molecule type" value="Genomic_DNA"/>
</dbReference>
<dbReference type="STRING" id="469381.Dpep_0379"/>
<dbReference type="InterPro" id="IPR032581">
    <property type="entry name" value="DUF4917"/>
</dbReference>
<evidence type="ECO:0008006" key="3">
    <source>
        <dbReference type="Google" id="ProtNLM"/>
    </source>
</evidence>
<evidence type="ECO:0000313" key="2">
    <source>
        <dbReference type="Proteomes" id="UP000006427"/>
    </source>
</evidence>
<sequence>MKKTIKEFDECLEIAKKSSSQSKPSILLGNGFSMELNKSIFSYSALQKVAIESLEGTDKEKLEELFKNANTQDFEIILKKIRDAIEITKIICASDSSTLRSLEKTYEMVKQCLIKTISKCHPDKPNDIDDWRYDSCQRFIANFDTIYTINYDLTLYWALMHNYDKENSDNNFIKHYPDGFTNPSTTEDYVIWDIKRGKSPSLIYLHGALHIFDDDGIIKKFTWNRSGRSLKSQITDQLERNTFPIFISEGTTSDKKARINGSSILSKGYRSLSNKGGNLFTFGISFSDNDDHLLEAIFNSHVKNLFIGVYGGNIDTNLSNKIQRSVSQLQAPGKTPPQIHYYNTCTAKAWG</sequence>
<comment type="caution">
    <text evidence="1">The sequence shown here is derived from an EMBL/GenBank/DDBJ whole genome shotgun (WGS) entry which is preliminary data.</text>
</comment>
<dbReference type="Proteomes" id="UP000006427">
    <property type="component" value="Unassembled WGS sequence"/>
</dbReference>
<protein>
    <recommendedName>
        <fullName evidence="3">DUF4917 domain-containing protein</fullName>
    </recommendedName>
</protein>
<dbReference type="RefSeq" id="WP_005659099.1">
    <property type="nucleotide sequence ID" value="NZ_ABTR02000001.1"/>
</dbReference>
<dbReference type="eggNOG" id="ENOG502ZX4F">
    <property type="taxonomic scope" value="Bacteria"/>
</dbReference>
<name>D2Z3V5_9BACT</name>
<accession>D2Z3V5</accession>
<dbReference type="Pfam" id="PF16263">
    <property type="entry name" value="DUF4917"/>
    <property type="match status" value="1"/>
</dbReference>
<evidence type="ECO:0000313" key="1">
    <source>
        <dbReference type="EMBL" id="EFC90411.1"/>
    </source>
</evidence>
<keyword evidence="2" id="KW-1185">Reference proteome</keyword>